<evidence type="ECO:0000256" key="1">
    <source>
        <dbReference type="ARBA" id="ARBA00007068"/>
    </source>
</evidence>
<dbReference type="SUPFAM" id="SSF56266">
    <property type="entry name" value="DmpA/ArgJ-like"/>
    <property type="match status" value="1"/>
</dbReference>
<gene>
    <name evidence="3" type="ORF">Q3C12_13065</name>
</gene>
<protein>
    <submittedName>
        <fullName evidence="3">P1 family peptidase</fullName>
    </submittedName>
</protein>
<dbReference type="RefSeq" id="WP_025848802.1">
    <property type="nucleotide sequence ID" value="NZ_JARLKN010000060.1"/>
</dbReference>
<organism evidence="3 4">
    <name type="scientific">Paenibacillus ehimensis</name>
    <dbReference type="NCBI Taxonomy" id="79264"/>
    <lineage>
        <taxon>Bacteria</taxon>
        <taxon>Bacillati</taxon>
        <taxon>Bacillota</taxon>
        <taxon>Bacilli</taxon>
        <taxon>Bacillales</taxon>
        <taxon>Paenibacillaceae</taxon>
        <taxon>Paenibacillus</taxon>
    </lineage>
</organism>
<accession>A0ABT8VAC0</accession>
<reference evidence="3" key="1">
    <citation type="submission" date="2023-07" db="EMBL/GenBank/DDBJ databases">
        <authorList>
            <person name="Aktuganov G."/>
            <person name="Boyko T."/>
            <person name="Delegan Y."/>
            <person name="Galimzianova N."/>
            <person name="Gilvanova E."/>
            <person name="Korobov V."/>
            <person name="Kuzmina L."/>
            <person name="Melentiev A."/>
            <person name="Milman P."/>
            <person name="Ryabova A."/>
            <person name="Stupak E."/>
            <person name="Yasakov T."/>
            <person name="Zharikova N."/>
            <person name="Zhurenko E."/>
        </authorList>
    </citation>
    <scope>NUCLEOTIDE SEQUENCE</scope>
    <source>
        <strain evidence="3">IB-739</strain>
    </source>
</reference>
<dbReference type="CDD" id="cd02252">
    <property type="entry name" value="nylC_like"/>
    <property type="match status" value="1"/>
</dbReference>
<sequence>MTTAGSLVDVPGTKVGHAHDPRAWTGCTAIVWEKGALCSVDVRGSAPGTRETDLLDPTCLVDRVHAVCLSGGSGFGLDAATGVAAYLEERGIGADVGYGIVPIVPAAVLFDLSVGDPKVRPDKAMGYAAASRATDAPVQEGNVGAGCGASVGKIGGFAKAMKSGLGSASVRLPGGLVIGAVVAVNALGEVRDPATREVLAGPLNPDGLLEDSHELLIRQPFSFTGVPKGTNTTLAVVASNANLTKAELKKVAEMTHDGFARTIYPVHTMYDGDAVFAASTGGVDASVDVVGAVSAQVVAEAIARAVRSAESGGGLPAHRDLKNVRQGDGSKP</sequence>
<dbReference type="EMBL" id="JAUMKJ010000014">
    <property type="protein sequence ID" value="MDO3677936.1"/>
    <property type="molecule type" value="Genomic_DNA"/>
</dbReference>
<comment type="similarity">
    <text evidence="1">Belongs to the peptidase S58 family.</text>
</comment>
<name>A0ABT8VAC0_9BACL</name>
<dbReference type="InterPro" id="IPR005321">
    <property type="entry name" value="Peptidase_S58_DmpA"/>
</dbReference>
<proteinExistence type="inferred from homology"/>
<dbReference type="PANTHER" id="PTHR36512">
    <property type="entry name" value="D-AMINOPEPTIDASE"/>
    <property type="match status" value="1"/>
</dbReference>
<comment type="caution">
    <text evidence="3">The sequence shown here is derived from an EMBL/GenBank/DDBJ whole genome shotgun (WGS) entry which is preliminary data.</text>
</comment>
<dbReference type="Proteomes" id="UP001168883">
    <property type="component" value="Unassembled WGS sequence"/>
</dbReference>
<dbReference type="Gene3D" id="3.60.70.12">
    <property type="entry name" value="L-amino peptidase D-ALA esterase/amidase"/>
    <property type="match status" value="1"/>
</dbReference>
<dbReference type="InterPro" id="IPR016117">
    <property type="entry name" value="ArgJ-like_dom_sf"/>
</dbReference>
<evidence type="ECO:0000313" key="4">
    <source>
        <dbReference type="Proteomes" id="UP001168883"/>
    </source>
</evidence>
<keyword evidence="4" id="KW-1185">Reference proteome</keyword>
<dbReference type="Pfam" id="PF03576">
    <property type="entry name" value="Peptidase_S58"/>
    <property type="match status" value="1"/>
</dbReference>
<evidence type="ECO:0000256" key="2">
    <source>
        <dbReference type="SAM" id="MobiDB-lite"/>
    </source>
</evidence>
<feature type="region of interest" description="Disordered" evidence="2">
    <location>
        <begin position="309"/>
        <end position="332"/>
    </location>
</feature>
<evidence type="ECO:0000313" key="3">
    <source>
        <dbReference type="EMBL" id="MDO3677936.1"/>
    </source>
</evidence>
<dbReference type="PANTHER" id="PTHR36512:SF3">
    <property type="entry name" value="BLR5678 PROTEIN"/>
    <property type="match status" value="1"/>
</dbReference>
<feature type="compositionally biased region" description="Basic and acidic residues" evidence="2">
    <location>
        <begin position="317"/>
        <end position="332"/>
    </location>
</feature>